<evidence type="ECO:0000256" key="1">
    <source>
        <dbReference type="SAM" id="MobiDB-lite"/>
    </source>
</evidence>
<proteinExistence type="predicted"/>
<keyword evidence="3" id="KW-1185">Reference proteome</keyword>
<name>A0ABQ8SN80_PERAM</name>
<protein>
    <submittedName>
        <fullName evidence="2">Uncharacterized protein</fullName>
    </submittedName>
</protein>
<dbReference type="EMBL" id="JAJSOF020000025">
    <property type="protein sequence ID" value="KAJ4435186.1"/>
    <property type="molecule type" value="Genomic_DNA"/>
</dbReference>
<dbReference type="SUPFAM" id="SSF57716">
    <property type="entry name" value="Glucocorticoid receptor-like (DNA-binding domain)"/>
    <property type="match status" value="1"/>
</dbReference>
<dbReference type="Proteomes" id="UP001148838">
    <property type="component" value="Unassembled WGS sequence"/>
</dbReference>
<reference evidence="2 3" key="1">
    <citation type="journal article" date="2022" name="Allergy">
        <title>Genome assembly and annotation of Periplaneta americana reveal a comprehensive cockroach allergen profile.</title>
        <authorList>
            <person name="Wang L."/>
            <person name="Xiong Q."/>
            <person name="Saelim N."/>
            <person name="Wang L."/>
            <person name="Nong W."/>
            <person name="Wan A.T."/>
            <person name="Shi M."/>
            <person name="Liu X."/>
            <person name="Cao Q."/>
            <person name="Hui J.H.L."/>
            <person name="Sookrung N."/>
            <person name="Leung T.F."/>
            <person name="Tungtrongchitr A."/>
            <person name="Tsui S.K.W."/>
        </authorList>
    </citation>
    <scope>NUCLEOTIDE SEQUENCE [LARGE SCALE GENOMIC DNA]</scope>
    <source>
        <strain evidence="2">PWHHKU_190912</strain>
    </source>
</reference>
<accession>A0ABQ8SN80</accession>
<evidence type="ECO:0000313" key="2">
    <source>
        <dbReference type="EMBL" id="KAJ4435186.1"/>
    </source>
</evidence>
<organism evidence="2 3">
    <name type="scientific">Periplaneta americana</name>
    <name type="common">American cockroach</name>
    <name type="synonym">Blatta americana</name>
    <dbReference type="NCBI Taxonomy" id="6978"/>
    <lineage>
        <taxon>Eukaryota</taxon>
        <taxon>Metazoa</taxon>
        <taxon>Ecdysozoa</taxon>
        <taxon>Arthropoda</taxon>
        <taxon>Hexapoda</taxon>
        <taxon>Insecta</taxon>
        <taxon>Pterygota</taxon>
        <taxon>Neoptera</taxon>
        <taxon>Polyneoptera</taxon>
        <taxon>Dictyoptera</taxon>
        <taxon>Blattodea</taxon>
        <taxon>Blattoidea</taxon>
        <taxon>Blattidae</taxon>
        <taxon>Blattinae</taxon>
        <taxon>Periplaneta</taxon>
    </lineage>
</organism>
<gene>
    <name evidence="2" type="ORF">ANN_23762</name>
</gene>
<feature type="region of interest" description="Disordered" evidence="1">
    <location>
        <begin position="118"/>
        <end position="157"/>
    </location>
</feature>
<sequence length="274" mass="31261">MKKAIYATLDHAMSTDDKPLHSRCPSGEKSWCFFNRAIAKQEAVPKHDLKTMKTVLRPDVVAKIMPVYCRLASDELLSKCTAGKTQNVNESVHTNISMRDLVSTVKLSPAAYKIGNRRDKRRLQQAATSTSENFKTSRKKLRLSKSVTESEQEGDTSEIMETSIMEGEEYYNQEGGEWTQKVDTGQLCRVCANPNDYLIPIFDGEGLEHELSMKIQKHLPIKNCLDDNFPDQWLGHRGFRGSVSKLSDLNALDFAFWNYLKEKVYELKIRDQCL</sequence>
<comment type="caution">
    <text evidence="2">The sequence shown here is derived from an EMBL/GenBank/DDBJ whole genome shotgun (WGS) entry which is preliminary data.</text>
</comment>
<evidence type="ECO:0000313" key="3">
    <source>
        <dbReference type="Proteomes" id="UP001148838"/>
    </source>
</evidence>
<feature type="compositionally biased region" description="Polar residues" evidence="1">
    <location>
        <begin position="125"/>
        <end position="134"/>
    </location>
</feature>